<dbReference type="Pfam" id="PF01232">
    <property type="entry name" value="Mannitol_dh"/>
    <property type="match status" value="1"/>
</dbReference>
<keyword evidence="1 4" id="KW-0560">Oxidoreductase</keyword>
<protein>
    <recommendedName>
        <fullName evidence="4">Altronate oxidoreductase</fullName>
        <ecNumber evidence="4">1.1.1.58</ecNumber>
    </recommendedName>
    <alternativeName>
        <fullName evidence="4">Tagaturonate dehydrogenase</fullName>
    </alternativeName>
    <alternativeName>
        <fullName evidence="4">Tagaturonate reductase</fullName>
    </alternativeName>
</protein>
<dbReference type="GO" id="GO:0019592">
    <property type="term" value="P:mannitol catabolic process"/>
    <property type="evidence" value="ECO:0007669"/>
    <property type="project" value="TreeGrafter"/>
</dbReference>
<dbReference type="Proteomes" id="UP000184536">
    <property type="component" value="Unassembled WGS sequence"/>
</dbReference>
<name>A0A1M6N674_9FIRM</name>
<dbReference type="RefSeq" id="WP_110942227.1">
    <property type="nucleotide sequence ID" value="NZ_FQZV01000052.1"/>
</dbReference>
<organism evidence="7 8">
    <name type="scientific">Geosporobacter subterraneus DSM 17957</name>
    <dbReference type="NCBI Taxonomy" id="1121919"/>
    <lineage>
        <taxon>Bacteria</taxon>
        <taxon>Bacillati</taxon>
        <taxon>Bacillota</taxon>
        <taxon>Clostridia</taxon>
        <taxon>Peptostreptococcales</taxon>
        <taxon>Thermotaleaceae</taxon>
        <taxon>Geosporobacter</taxon>
    </lineage>
</organism>
<dbReference type="Pfam" id="PF08125">
    <property type="entry name" value="Mannitol_dh_C"/>
    <property type="match status" value="1"/>
</dbReference>
<dbReference type="PRINTS" id="PR00084">
    <property type="entry name" value="MTLDHDRGNASE"/>
</dbReference>
<dbReference type="EMBL" id="FQZV01000052">
    <property type="protein sequence ID" value="SHJ91191.1"/>
    <property type="molecule type" value="Genomic_DNA"/>
</dbReference>
<dbReference type="AlphaFoldDB" id="A0A1M6N674"/>
<sequence>MKRIHEVYQKKNYPEKILQIGEGNFLRAFVDWMVYKMNQETDFNGSVVVVQPLKEGIIEKLEQQNGLYTLYLNGIKNGEVASEHAIIDVISRTINPYVQFDAYLQTAENPELRFVVSNTTEAGIVFDEGDQLEDRPQNSFPAKLTALLYHRYKTFNGDPTKGLIFIPCELIDKNGEKLKEIMLRHAGLWELGEGFVTWMDTANTFCNSLVDRIVPGYPKEKMQEIREELGYEDDMVVEGEPFHLWVIEGPQRIKEEFPADRAGLNVLFVEDLSPYRTRKVRILNGAHTCMVPVAYLYGKDTVREAIEDPLVGKFVKDTIFNEIIPTLELSREELVNFANAVLDRFRNPFIKHYLMSISLNSMSKFKTRVLPSILQYQESKKLLPNRLVFSLAALIGFYRGDRDGIKIDLKDDADILELYRDVWAAYDGTRLGLEMLVEQVLAYDKVWKVNLNEVEGLHKQVTDYLALILEKGMQEAVKELVS</sequence>
<dbReference type="InterPro" id="IPR000669">
    <property type="entry name" value="Mannitol_DH"/>
</dbReference>
<dbReference type="GO" id="GO:0019698">
    <property type="term" value="P:D-galacturonate catabolic process"/>
    <property type="evidence" value="ECO:0007669"/>
    <property type="project" value="TreeGrafter"/>
</dbReference>
<dbReference type="InterPro" id="IPR013118">
    <property type="entry name" value="Mannitol_DH_C"/>
</dbReference>
<proteinExistence type="inferred from homology"/>
<dbReference type="SUPFAM" id="SSF51735">
    <property type="entry name" value="NAD(P)-binding Rossmann-fold domains"/>
    <property type="match status" value="1"/>
</dbReference>
<evidence type="ECO:0000256" key="4">
    <source>
        <dbReference type="HAMAP-Rule" id="MF_00670"/>
    </source>
</evidence>
<comment type="catalytic activity">
    <reaction evidence="3">
        <text>D-mannitol 1-phosphate + NAD(+) = beta-D-fructose 6-phosphate + NADH + H(+)</text>
        <dbReference type="Rhea" id="RHEA:19661"/>
        <dbReference type="ChEBI" id="CHEBI:15378"/>
        <dbReference type="ChEBI" id="CHEBI:57540"/>
        <dbReference type="ChEBI" id="CHEBI:57634"/>
        <dbReference type="ChEBI" id="CHEBI:57945"/>
        <dbReference type="ChEBI" id="CHEBI:61381"/>
        <dbReference type="EC" id="1.1.1.17"/>
    </reaction>
</comment>
<dbReference type="SUPFAM" id="SSF48179">
    <property type="entry name" value="6-phosphogluconate dehydrogenase C-terminal domain-like"/>
    <property type="match status" value="1"/>
</dbReference>
<dbReference type="EC" id="1.1.1.58" evidence="4"/>
<evidence type="ECO:0000313" key="7">
    <source>
        <dbReference type="EMBL" id="SHJ91191.1"/>
    </source>
</evidence>
<dbReference type="PANTHER" id="PTHR30524">
    <property type="entry name" value="MANNITOL-1-PHOSPHATE 5-DEHYDROGENASE"/>
    <property type="match status" value="1"/>
</dbReference>
<evidence type="ECO:0000256" key="2">
    <source>
        <dbReference type="ARBA" id="ARBA00023027"/>
    </source>
</evidence>
<dbReference type="InterPro" id="IPR013328">
    <property type="entry name" value="6PGD_dom2"/>
</dbReference>
<gene>
    <name evidence="4" type="primary">uxaB</name>
    <name evidence="7" type="ORF">SAMN02745975_03213</name>
</gene>
<evidence type="ECO:0000256" key="3">
    <source>
        <dbReference type="ARBA" id="ARBA00048615"/>
    </source>
</evidence>
<dbReference type="Gene3D" id="1.10.1040.10">
    <property type="entry name" value="N-(1-d-carboxylethyl)-l-norvaline Dehydrogenase, domain 2"/>
    <property type="match status" value="1"/>
</dbReference>
<evidence type="ECO:0000313" key="8">
    <source>
        <dbReference type="Proteomes" id="UP000184536"/>
    </source>
</evidence>
<evidence type="ECO:0000259" key="6">
    <source>
        <dbReference type="Pfam" id="PF08125"/>
    </source>
</evidence>
<dbReference type="NCBIfam" id="NF002969">
    <property type="entry name" value="PRK03643.1"/>
    <property type="match status" value="1"/>
</dbReference>
<dbReference type="InterPro" id="IPR013131">
    <property type="entry name" value="Mannitol_DH_N"/>
</dbReference>
<dbReference type="InterPro" id="IPR008927">
    <property type="entry name" value="6-PGluconate_DH-like_C_sf"/>
</dbReference>
<feature type="domain" description="Mannitol dehydrogenase C-terminal" evidence="6">
    <location>
        <begin position="271"/>
        <end position="465"/>
    </location>
</feature>
<keyword evidence="2 4" id="KW-0520">NAD</keyword>
<comment type="pathway">
    <text evidence="4">Carbohydrate metabolism; pentose and glucuronate interconversion.</text>
</comment>
<dbReference type="InterPro" id="IPR023668">
    <property type="entry name" value="Altronate_OxRdtase"/>
</dbReference>
<dbReference type="InterPro" id="IPR036291">
    <property type="entry name" value="NAD(P)-bd_dom_sf"/>
</dbReference>
<accession>A0A1M6N674</accession>
<dbReference type="HAMAP" id="MF_00670">
    <property type="entry name" value="Altron_oxidoreduct"/>
    <property type="match status" value="1"/>
</dbReference>
<comment type="catalytic activity">
    <reaction evidence="4">
        <text>D-altronate + NAD(+) = keto-D-tagaturonate + NADH + H(+)</text>
        <dbReference type="Rhea" id="RHEA:17813"/>
        <dbReference type="ChEBI" id="CHEBI:15378"/>
        <dbReference type="ChEBI" id="CHEBI:17360"/>
        <dbReference type="ChEBI" id="CHEBI:17886"/>
        <dbReference type="ChEBI" id="CHEBI:57540"/>
        <dbReference type="ChEBI" id="CHEBI:57945"/>
        <dbReference type="EC" id="1.1.1.58"/>
    </reaction>
</comment>
<dbReference type="OrthoDB" id="9768714at2"/>
<dbReference type="PANTHER" id="PTHR30524:SF0">
    <property type="entry name" value="ALTRONATE OXIDOREDUCTASE-RELATED"/>
    <property type="match status" value="1"/>
</dbReference>
<dbReference type="UniPathway" id="UPA00246"/>
<reference evidence="8" key="1">
    <citation type="submission" date="2016-11" db="EMBL/GenBank/DDBJ databases">
        <authorList>
            <person name="Varghese N."/>
            <person name="Submissions S."/>
        </authorList>
    </citation>
    <scope>NUCLEOTIDE SEQUENCE [LARGE SCALE GENOMIC DNA]</scope>
    <source>
        <strain evidence="8">DSM 17957</strain>
    </source>
</reference>
<dbReference type="STRING" id="1121919.SAMN02745975_03213"/>
<feature type="domain" description="Mannitol dehydrogenase N-terminal" evidence="5">
    <location>
        <begin position="16"/>
        <end position="254"/>
    </location>
</feature>
<dbReference type="GO" id="GO:0008926">
    <property type="term" value="F:mannitol-1-phosphate 5-dehydrogenase activity"/>
    <property type="evidence" value="ECO:0007669"/>
    <property type="project" value="UniProtKB-EC"/>
</dbReference>
<evidence type="ECO:0000256" key="1">
    <source>
        <dbReference type="ARBA" id="ARBA00023002"/>
    </source>
</evidence>
<keyword evidence="8" id="KW-1185">Reference proteome</keyword>
<evidence type="ECO:0000259" key="5">
    <source>
        <dbReference type="Pfam" id="PF01232"/>
    </source>
</evidence>
<dbReference type="Gene3D" id="3.40.50.720">
    <property type="entry name" value="NAD(P)-binding Rossmann-like Domain"/>
    <property type="match status" value="1"/>
</dbReference>
<dbReference type="GO" id="GO:0005829">
    <property type="term" value="C:cytosol"/>
    <property type="evidence" value="ECO:0007669"/>
    <property type="project" value="TreeGrafter"/>
</dbReference>
<dbReference type="GO" id="GO:0009026">
    <property type="term" value="F:tagaturonate reductase activity"/>
    <property type="evidence" value="ECO:0007669"/>
    <property type="project" value="UniProtKB-UniRule"/>
</dbReference>
<comment type="caution">
    <text evidence="4">Lacks conserved residue(s) required for the propagation of feature annotation.</text>
</comment>
<comment type="similarity">
    <text evidence="4">Belongs to the mannitol dehydrogenase family. UxaB subfamily.</text>
</comment>